<comment type="caution">
    <text evidence="2">The sequence shown here is derived from an EMBL/GenBank/DDBJ whole genome shotgun (WGS) entry which is preliminary data.</text>
</comment>
<reference evidence="2" key="1">
    <citation type="submission" date="2016-12" db="EMBL/GenBank/DDBJ databases">
        <title>The genomes of Aspergillus section Nigri reveals drivers in fungal speciation.</title>
        <authorList>
            <consortium name="DOE Joint Genome Institute"/>
            <person name="Vesth T.C."/>
            <person name="Nybo J."/>
            <person name="Theobald S."/>
            <person name="Brandl J."/>
            <person name="Frisvad J.C."/>
            <person name="Nielsen K.F."/>
            <person name="Lyhne E.K."/>
            <person name="Kogle M.E."/>
            <person name="Kuo A."/>
            <person name="Riley R."/>
            <person name="Clum A."/>
            <person name="Nolan M."/>
            <person name="Lipzen A."/>
            <person name="Salamov A."/>
            <person name="Henrissat B."/>
            <person name="Wiebenga A."/>
            <person name="De vries R.P."/>
            <person name="Grigoriev I.V."/>
            <person name="Mortensen U.H."/>
            <person name="Andersen M.R."/>
            <person name="Baker S.E."/>
        </authorList>
    </citation>
    <scope>NUCLEOTIDE SEQUENCE</scope>
    <source>
        <strain evidence="2">CBS 122712</strain>
    </source>
</reference>
<dbReference type="Proteomes" id="UP000246171">
    <property type="component" value="Unassembled WGS sequence"/>
</dbReference>
<dbReference type="EMBL" id="MSFU01000010">
    <property type="protein sequence ID" value="PWY74943.1"/>
    <property type="molecule type" value="Genomic_DNA"/>
</dbReference>
<dbReference type="RefSeq" id="XP_025389038.1">
    <property type="nucleotide sequence ID" value="XM_025526585.1"/>
</dbReference>
<dbReference type="VEuPathDB" id="FungiDB:BO83DRAFT_19450"/>
<name>A0A317VKT0_ASPEC</name>
<dbReference type="GeneID" id="37048547"/>
<dbReference type="AlphaFoldDB" id="A0A317VKT0"/>
<evidence type="ECO:0000256" key="1">
    <source>
        <dbReference type="SAM" id="MobiDB-lite"/>
    </source>
</evidence>
<protein>
    <submittedName>
        <fullName evidence="2">Uncharacterized protein</fullName>
    </submittedName>
</protein>
<accession>A0A317VKT0</accession>
<keyword evidence="3" id="KW-1185">Reference proteome</keyword>
<feature type="region of interest" description="Disordered" evidence="1">
    <location>
        <begin position="105"/>
        <end position="124"/>
    </location>
</feature>
<evidence type="ECO:0000313" key="3">
    <source>
        <dbReference type="Proteomes" id="UP000246171"/>
    </source>
</evidence>
<proteinExistence type="predicted"/>
<gene>
    <name evidence="2" type="ORF">BO83DRAFT_19450</name>
</gene>
<dbReference type="OrthoDB" id="10334809at2759"/>
<sequence>MSHCQGNPGKKERKSKMEGQVFRYVCKLALDEATKVVQEQRQRHAEDSLWRELTGKMRKRFRSDLVAQSFGFRILSIWSWLQRSLSFLPPRRQFLGDSRRQCHPQPCKQCKHPNSPDTQRRHRSHFGRIRPLEIGRSAARGAAYTTLLTSLHQIRVHPGGLLYKLVVAFPSAVQAPASLVETLGNPRRHVWMGCPLFAVEPPTVETGSTGAVSEEKPVCSDHIGVIKAPSGYDGILCGCNGHSEGVYSSL</sequence>
<evidence type="ECO:0000313" key="2">
    <source>
        <dbReference type="EMBL" id="PWY74943.1"/>
    </source>
</evidence>
<organism evidence="2 3">
    <name type="scientific">Aspergillus eucalypticola (strain CBS 122712 / IBT 29274)</name>
    <dbReference type="NCBI Taxonomy" id="1448314"/>
    <lineage>
        <taxon>Eukaryota</taxon>
        <taxon>Fungi</taxon>
        <taxon>Dikarya</taxon>
        <taxon>Ascomycota</taxon>
        <taxon>Pezizomycotina</taxon>
        <taxon>Eurotiomycetes</taxon>
        <taxon>Eurotiomycetidae</taxon>
        <taxon>Eurotiales</taxon>
        <taxon>Aspergillaceae</taxon>
        <taxon>Aspergillus</taxon>
        <taxon>Aspergillus subgen. Circumdati</taxon>
    </lineage>
</organism>